<dbReference type="EMBL" id="VRKQ01000021">
    <property type="protein sequence ID" value="TXG34728.1"/>
    <property type="molecule type" value="Genomic_DNA"/>
</dbReference>
<dbReference type="InterPro" id="IPR001926">
    <property type="entry name" value="TrpB-like_PALP"/>
</dbReference>
<accession>A0A5C7GDT3</accession>
<dbReference type="AlphaFoldDB" id="A0A5C7GDT3"/>
<dbReference type="OrthoDB" id="9801249at2"/>
<evidence type="ECO:0000313" key="7">
    <source>
        <dbReference type="EMBL" id="TXG34728.1"/>
    </source>
</evidence>
<evidence type="ECO:0000256" key="3">
    <source>
        <dbReference type="ARBA" id="ARBA00022898"/>
    </source>
</evidence>
<comment type="cofactor">
    <cofactor evidence="1">
        <name>pyridoxal 5'-phosphate</name>
        <dbReference type="ChEBI" id="CHEBI:597326"/>
    </cofactor>
</comment>
<gene>
    <name evidence="7" type="ORF">FUA22_17625</name>
</gene>
<keyword evidence="3 5" id="KW-0663">Pyridoxal phosphate</keyword>
<feature type="modified residue" description="N6-(pyridoxal phosphate)lysine" evidence="5">
    <location>
        <position position="39"/>
    </location>
</feature>
<dbReference type="InterPro" id="IPR027278">
    <property type="entry name" value="ACCD_DCysDesulf"/>
</dbReference>
<dbReference type="PIRSF" id="PIRSF006278">
    <property type="entry name" value="ACCD_DCysDesulf"/>
    <property type="match status" value="1"/>
</dbReference>
<dbReference type="InterPro" id="IPR036052">
    <property type="entry name" value="TrpB-like_PALP_sf"/>
</dbReference>
<evidence type="ECO:0000259" key="6">
    <source>
        <dbReference type="Pfam" id="PF00291"/>
    </source>
</evidence>
<dbReference type="Proteomes" id="UP000321080">
    <property type="component" value="Unassembled WGS sequence"/>
</dbReference>
<feature type="active site" description="Nucleophile" evidence="4">
    <location>
        <position position="66"/>
    </location>
</feature>
<dbReference type="Gene3D" id="3.40.50.1100">
    <property type="match status" value="2"/>
</dbReference>
<proteinExistence type="inferred from homology"/>
<keyword evidence="8" id="KW-1185">Reference proteome</keyword>
<reference evidence="7 8" key="1">
    <citation type="submission" date="2019-08" db="EMBL/GenBank/DDBJ databases">
        <title>Seonamhaeicola sediminis sp. nov., isolated from marine sediment.</title>
        <authorList>
            <person name="Cao W.R."/>
        </authorList>
    </citation>
    <scope>NUCLEOTIDE SEQUENCE [LARGE SCALE GENOMIC DNA]</scope>
    <source>
        <strain evidence="7 8">1505</strain>
    </source>
</reference>
<dbReference type="PANTHER" id="PTHR43780:SF2">
    <property type="entry name" value="1-AMINOCYCLOPROPANE-1-CARBOXYLATE DEAMINASE-RELATED"/>
    <property type="match status" value="1"/>
</dbReference>
<evidence type="ECO:0000313" key="8">
    <source>
        <dbReference type="Proteomes" id="UP000321080"/>
    </source>
</evidence>
<dbReference type="PANTHER" id="PTHR43780">
    <property type="entry name" value="1-AMINOCYCLOPROPANE-1-CARBOXYLATE DEAMINASE-RELATED"/>
    <property type="match status" value="1"/>
</dbReference>
<name>A0A5C7GDT3_9FLAO</name>
<protein>
    <submittedName>
        <fullName evidence="7">1-aminocyclopropane-1-carboxylate deaminase/D-cysteine desulfhydrase</fullName>
    </submittedName>
</protein>
<feature type="domain" description="Tryptophan synthase beta chain-like PALP" evidence="6">
    <location>
        <begin position="15"/>
        <end position="282"/>
    </location>
</feature>
<evidence type="ECO:0000256" key="1">
    <source>
        <dbReference type="ARBA" id="ARBA00001933"/>
    </source>
</evidence>
<sequence length="304" mass="33949">MNFKLENSINQPILLPKSLGVDLFIKREDEIHPFVSGNKYRKLKYNLLKAKSSGFETLLTFGGAFSNHIAAAAYAGKIYGFKTIGVIRGEELKGKIEENETLRFAKSNGMQFEFVSREVYRNKNEADFQRNLKEFFGDFYLVPEGGTNELAVKGCEEILSETDKDFDYVCSAVGTGGTLSGLINCSKPGQQVLGFPALKGDFLKEDISKFVTKSNWDLVTDYHFGGYAKINNDLVAFINKFKSDNEIPLDPVYTGKMMFGIFDLIKKGFFKKGTKILAIHTGGLQGIDGMNSILTKKNMPIIEK</sequence>
<organism evidence="7 8">
    <name type="scientific">Seonamhaeicola maritimus</name>
    <dbReference type="NCBI Taxonomy" id="2591822"/>
    <lineage>
        <taxon>Bacteria</taxon>
        <taxon>Pseudomonadati</taxon>
        <taxon>Bacteroidota</taxon>
        <taxon>Flavobacteriia</taxon>
        <taxon>Flavobacteriales</taxon>
        <taxon>Flavobacteriaceae</taxon>
    </lineage>
</organism>
<evidence type="ECO:0000256" key="4">
    <source>
        <dbReference type="PIRSR" id="PIRSR006278-1"/>
    </source>
</evidence>
<dbReference type="RefSeq" id="WP_147769920.1">
    <property type="nucleotide sequence ID" value="NZ_VRKQ01000021.1"/>
</dbReference>
<dbReference type="SUPFAM" id="SSF53686">
    <property type="entry name" value="Tryptophan synthase beta subunit-like PLP-dependent enzymes"/>
    <property type="match status" value="1"/>
</dbReference>
<comment type="caution">
    <text evidence="7">The sequence shown here is derived from an EMBL/GenBank/DDBJ whole genome shotgun (WGS) entry which is preliminary data.</text>
</comment>
<comment type="similarity">
    <text evidence="2">Belongs to the ACC deaminase/D-cysteine desulfhydrase family.</text>
</comment>
<evidence type="ECO:0000256" key="5">
    <source>
        <dbReference type="PIRSR" id="PIRSR006278-2"/>
    </source>
</evidence>
<dbReference type="Pfam" id="PF00291">
    <property type="entry name" value="PALP"/>
    <property type="match status" value="1"/>
</dbReference>
<dbReference type="GO" id="GO:0019148">
    <property type="term" value="F:D-cysteine desulfhydrase activity"/>
    <property type="evidence" value="ECO:0007669"/>
    <property type="project" value="TreeGrafter"/>
</dbReference>
<evidence type="ECO:0000256" key="2">
    <source>
        <dbReference type="ARBA" id="ARBA00008639"/>
    </source>
</evidence>